<evidence type="ECO:0000256" key="1">
    <source>
        <dbReference type="ARBA" id="ARBA00022723"/>
    </source>
</evidence>
<keyword evidence="7" id="KW-1185">Reference proteome</keyword>
<keyword evidence="2" id="KW-0863">Zinc-finger</keyword>
<dbReference type="InterPro" id="IPR007588">
    <property type="entry name" value="Znf_FLYWCH"/>
</dbReference>
<evidence type="ECO:0000259" key="5">
    <source>
        <dbReference type="Pfam" id="PF10551"/>
    </source>
</evidence>
<reference evidence="6 7" key="1">
    <citation type="submission" date="2023-01" db="EMBL/GenBank/DDBJ databases">
        <authorList>
            <person name="Whitehead M."/>
        </authorList>
    </citation>
    <scope>NUCLEOTIDE SEQUENCE [LARGE SCALE GENOMIC DNA]</scope>
</reference>
<feature type="domain" description="FLYWCH-type" evidence="4">
    <location>
        <begin position="4"/>
        <end position="65"/>
    </location>
</feature>
<feature type="domain" description="MULE transposase" evidence="5">
    <location>
        <begin position="190"/>
        <end position="283"/>
    </location>
</feature>
<accession>A0AAV0VSA1</accession>
<evidence type="ECO:0000313" key="7">
    <source>
        <dbReference type="Proteomes" id="UP001160148"/>
    </source>
</evidence>
<keyword evidence="1" id="KW-0479">Metal-binding</keyword>
<dbReference type="Gene3D" id="2.20.25.240">
    <property type="match status" value="1"/>
</dbReference>
<name>A0AAV0VSA1_9HEMI</name>
<dbReference type="EMBL" id="CARXXK010000001">
    <property type="protein sequence ID" value="CAI6347172.1"/>
    <property type="molecule type" value="Genomic_DNA"/>
</dbReference>
<keyword evidence="3" id="KW-0862">Zinc</keyword>
<dbReference type="GO" id="GO:0008270">
    <property type="term" value="F:zinc ion binding"/>
    <property type="evidence" value="ECO:0007669"/>
    <property type="project" value="UniProtKB-KW"/>
</dbReference>
<proteinExistence type="predicted"/>
<evidence type="ECO:0000313" key="6">
    <source>
        <dbReference type="EMBL" id="CAI6347172.1"/>
    </source>
</evidence>
<dbReference type="Proteomes" id="UP001160148">
    <property type="component" value="Unassembled WGS sequence"/>
</dbReference>
<evidence type="ECO:0000259" key="4">
    <source>
        <dbReference type="Pfam" id="PF04500"/>
    </source>
</evidence>
<dbReference type="PANTHER" id="PTHR47160:SF10">
    <property type="entry name" value="MULE TRANSPOSASE DOMAIN-CONTAINING PROTEIN"/>
    <property type="match status" value="1"/>
</dbReference>
<dbReference type="InterPro" id="IPR036317">
    <property type="entry name" value="Cullin_homology_sf"/>
</dbReference>
<dbReference type="SUPFAM" id="SSF75632">
    <property type="entry name" value="Cullin homology domain"/>
    <property type="match status" value="1"/>
</dbReference>
<dbReference type="AlphaFoldDB" id="A0AAV0VSA1"/>
<evidence type="ECO:0000256" key="2">
    <source>
        <dbReference type="ARBA" id="ARBA00022771"/>
    </source>
</evidence>
<dbReference type="Pfam" id="PF04500">
    <property type="entry name" value="FLYWCH"/>
    <property type="match status" value="1"/>
</dbReference>
<gene>
    <name evidence="6" type="ORF">MEUPH1_LOCUS3988</name>
</gene>
<dbReference type="PANTHER" id="PTHR47160">
    <property type="entry name" value="PUTATIVE-RELATED"/>
    <property type="match status" value="1"/>
</dbReference>
<comment type="caution">
    <text evidence="6">The sequence shown here is derived from an EMBL/GenBank/DDBJ whole genome shotgun (WGS) entry which is preliminary data.</text>
</comment>
<evidence type="ECO:0000256" key="3">
    <source>
        <dbReference type="ARBA" id="ARBA00022833"/>
    </source>
</evidence>
<protein>
    <recommendedName>
        <fullName evidence="8">MULE transposase domain-containing protein</fullName>
    </recommendedName>
</protein>
<dbReference type="Pfam" id="PF10551">
    <property type="entry name" value="MULE"/>
    <property type="match status" value="1"/>
</dbReference>
<evidence type="ECO:0008006" key="8">
    <source>
        <dbReference type="Google" id="ProtNLM"/>
    </source>
</evidence>
<dbReference type="InterPro" id="IPR018289">
    <property type="entry name" value="MULE_transposase_dom"/>
</dbReference>
<organism evidence="6 7">
    <name type="scientific">Macrosiphum euphorbiae</name>
    <name type="common">potato aphid</name>
    <dbReference type="NCBI Taxonomy" id="13131"/>
    <lineage>
        <taxon>Eukaryota</taxon>
        <taxon>Metazoa</taxon>
        <taxon>Ecdysozoa</taxon>
        <taxon>Arthropoda</taxon>
        <taxon>Hexapoda</taxon>
        <taxon>Insecta</taxon>
        <taxon>Pterygota</taxon>
        <taxon>Neoptera</taxon>
        <taxon>Paraneoptera</taxon>
        <taxon>Hemiptera</taxon>
        <taxon>Sternorrhyncha</taxon>
        <taxon>Aphidomorpha</taxon>
        <taxon>Aphidoidea</taxon>
        <taxon>Aphididae</taxon>
        <taxon>Macrosiphini</taxon>
        <taxon>Macrosiphum</taxon>
    </lineage>
</organism>
<sequence length="470" mass="53730">MEKIQSKRDREMLVNDGYMYIFDKFSADKQKKFWRFRQKNDCLARIHTSIDNLTILKKSENLHTHGSDAAKVETQIAITNIKKRALSTMEQTSCVINECTSSLSQAAKGVLPNNDALKKQIRRKRIVARFATPAPLDLILLEIPEMYQTYSPEEGIHEQFLLADSGKEINRILIFGRQTGLNILESSKTWFVDGTFSVSPSLFSQVYIILAEDVGGIHPIIYALLPNKKGETYRKLFTMLIDLNPRLLPDSISIDFEIAAISAIKEAFPQVNVHGCYYHLTKNFRKKMGDIGMISNYNNDANFSVMVKMIISLAFVPIADLDVATDLLADDLPDDIVPLLEWFKEYYIGRKNRRKVGGRSPQFPPEIWNLYQRVLTNQNRTNNHAEAANRRLNIQMGVTNPTIWSFINCLKKIQTGRDVFYEQLVTGGSPPKKKKKYIDNDKRILKLVSNYDKNRILLFLRGIANNVSLG</sequence>